<evidence type="ECO:0008006" key="3">
    <source>
        <dbReference type="Google" id="ProtNLM"/>
    </source>
</evidence>
<keyword evidence="2" id="KW-1185">Reference proteome</keyword>
<proteinExistence type="predicted"/>
<dbReference type="Proteomes" id="UP001501777">
    <property type="component" value="Unassembled WGS sequence"/>
</dbReference>
<organism evidence="1 2">
    <name type="scientific">Streptomyces longisporus</name>
    <dbReference type="NCBI Taxonomy" id="1948"/>
    <lineage>
        <taxon>Bacteria</taxon>
        <taxon>Bacillati</taxon>
        <taxon>Actinomycetota</taxon>
        <taxon>Actinomycetes</taxon>
        <taxon>Kitasatosporales</taxon>
        <taxon>Streptomycetaceae</taxon>
        <taxon>Streptomyces</taxon>
    </lineage>
</organism>
<dbReference type="EMBL" id="BAAASG010000029">
    <property type="protein sequence ID" value="GAA2522204.1"/>
    <property type="molecule type" value="Genomic_DNA"/>
</dbReference>
<sequence>MGLPPARLCPVATVYGQCAMCHQDGVFEPRIGPLWRLVREIEGRAAEPSACVLDSQAIRTPADVHLADQGTDAGKRIIGRKRHFGCRPPRPAADCGKNRPIQSVAPHLTSIRDCRMRHAVNWWSIIPATRRTEALSGRVSLRGT</sequence>
<name>A0ABP6ASF6_STRLO</name>
<evidence type="ECO:0000313" key="2">
    <source>
        <dbReference type="Proteomes" id="UP001501777"/>
    </source>
</evidence>
<reference evidence="2" key="1">
    <citation type="journal article" date="2019" name="Int. J. Syst. Evol. Microbiol.">
        <title>The Global Catalogue of Microorganisms (GCM) 10K type strain sequencing project: providing services to taxonomists for standard genome sequencing and annotation.</title>
        <authorList>
            <consortium name="The Broad Institute Genomics Platform"/>
            <consortium name="The Broad Institute Genome Sequencing Center for Infectious Disease"/>
            <person name="Wu L."/>
            <person name="Ma J."/>
        </authorList>
    </citation>
    <scope>NUCLEOTIDE SEQUENCE [LARGE SCALE GENOMIC DNA]</scope>
    <source>
        <strain evidence="2">JCM 4395</strain>
    </source>
</reference>
<gene>
    <name evidence="1" type="ORF">GCM10010276_86270</name>
</gene>
<evidence type="ECO:0000313" key="1">
    <source>
        <dbReference type="EMBL" id="GAA2522204.1"/>
    </source>
</evidence>
<comment type="caution">
    <text evidence="1">The sequence shown here is derived from an EMBL/GenBank/DDBJ whole genome shotgun (WGS) entry which is preliminary data.</text>
</comment>
<accession>A0ABP6ASF6</accession>
<protein>
    <recommendedName>
        <fullName evidence="3">Transposase</fullName>
    </recommendedName>
</protein>